<dbReference type="InterPro" id="IPR049270">
    <property type="entry name" value="CFAP58_CC"/>
</dbReference>
<evidence type="ECO:0000313" key="4">
    <source>
        <dbReference type="EMBL" id="CAE7369407.1"/>
    </source>
</evidence>
<dbReference type="EMBL" id="CAJNIZ010015102">
    <property type="protein sequence ID" value="CAE7369407.1"/>
    <property type="molecule type" value="Genomic_DNA"/>
</dbReference>
<organism evidence="4 5">
    <name type="scientific">Symbiodinium pilosum</name>
    <name type="common">Dinoflagellate</name>
    <dbReference type="NCBI Taxonomy" id="2952"/>
    <lineage>
        <taxon>Eukaryota</taxon>
        <taxon>Sar</taxon>
        <taxon>Alveolata</taxon>
        <taxon>Dinophyceae</taxon>
        <taxon>Suessiales</taxon>
        <taxon>Symbiodiniaceae</taxon>
        <taxon>Symbiodinium</taxon>
    </lineage>
</organism>
<dbReference type="PANTHER" id="PTHR32083">
    <property type="entry name" value="CILIA AND FLAGELLA-ASSOCIATED PROTEIN 58-RELATED"/>
    <property type="match status" value="1"/>
</dbReference>
<evidence type="ECO:0000256" key="1">
    <source>
        <dbReference type="ARBA" id="ARBA00023054"/>
    </source>
</evidence>
<feature type="domain" description="Cilia- and flagella-associated protein 58 central coiled coil" evidence="3">
    <location>
        <begin position="340"/>
        <end position="508"/>
    </location>
</feature>
<accession>A0A812Q0W2</accession>
<feature type="coiled-coil region" evidence="2">
    <location>
        <begin position="94"/>
        <end position="357"/>
    </location>
</feature>
<evidence type="ECO:0000259" key="3">
    <source>
        <dbReference type="Pfam" id="PF21771"/>
    </source>
</evidence>
<evidence type="ECO:0000256" key="2">
    <source>
        <dbReference type="SAM" id="Coils"/>
    </source>
</evidence>
<gene>
    <name evidence="4" type="primary">Cfap58</name>
    <name evidence="4" type="ORF">SPIL2461_LOCUS8965</name>
</gene>
<name>A0A812Q0W2_SYMPI</name>
<feature type="coiled-coil region" evidence="2">
    <location>
        <begin position="795"/>
        <end position="853"/>
    </location>
</feature>
<dbReference type="GO" id="GO:0005856">
    <property type="term" value="C:cytoskeleton"/>
    <property type="evidence" value="ECO:0007669"/>
    <property type="project" value="TreeGrafter"/>
</dbReference>
<reference evidence="4" key="1">
    <citation type="submission" date="2021-02" db="EMBL/GenBank/DDBJ databases">
        <authorList>
            <person name="Dougan E. K."/>
            <person name="Rhodes N."/>
            <person name="Thang M."/>
            <person name="Chan C."/>
        </authorList>
    </citation>
    <scope>NUCLEOTIDE SEQUENCE</scope>
</reference>
<dbReference type="OrthoDB" id="264785at2759"/>
<dbReference type="AlphaFoldDB" id="A0A812Q0W2"/>
<dbReference type="Proteomes" id="UP000649617">
    <property type="component" value="Unassembled WGS sequence"/>
</dbReference>
<evidence type="ECO:0000313" key="5">
    <source>
        <dbReference type="Proteomes" id="UP000649617"/>
    </source>
</evidence>
<protein>
    <submittedName>
        <fullName evidence="4">Cfap58 protein</fullName>
    </submittedName>
</protein>
<feature type="non-terminal residue" evidence="4">
    <location>
        <position position="887"/>
    </location>
</feature>
<dbReference type="PANTHER" id="PTHR32083:SF0">
    <property type="entry name" value="CILIA AND FLAGELLA-ASSOCIATED PROTEIN 58"/>
    <property type="match status" value="1"/>
</dbReference>
<sequence>ASAFEALERDFQEILQELVGDKSLEHFRNEYEKLHRALKKSHESEKHLIKKCRELNAEIVQNAVKVQTALKLSQEDQATITALKKEIERAWKMVEASHEKEQRARETIQNLKSEITKLGRLVEQGAGLSINQENMVNQLVQEKNDLVKHRDMLQGQVQQMQQQNTDLTAKVAKLEQEADRQQKRKEKLDKDSACIAPDLRFKSQERSSLKRICVEDATGNMQEKQKHLQRLLREERQEEERLTIRAAQLKGNYEHLIKQHKEEQQTLARLKDEQADYKAKVKFRQDEIHALKSSKQKLAKSLEALQTLKDKDDAESRRLEAKTTDYRGQVKKLQEDLDKQKQDSEAHEKQITDLLHERDILGKALMKGDERSKQQAELVELHKGQAITLSKDLHRWKTELHLKLERIHELDRQREKYATDLQQAKQRCEAAHEELRGREVQMAQLKRSIADVRAKWAQQKNLYEAVRTDKNLYSKNLVESLEEITEMRKKFKVMCHQIEQLKEEIKEKAPRPNTNTEGSGYWSDLVRFDRASPPPRTCQDQAMIHEHFKHQNISKETEKTKHTLEYHEKQQTKSQQVVEQQQSDIKKLEADRAETVRAFLALRYHQAVTSERNILGKQLIRRNEELTLIYEKIKIQESTLNKGEAQYKKLLDSLRGQRDNIGTQGSKRLKRDLYIARQQARSPGDDRALDKFLAESAEGLEKEVYHLQRELLQERTKVRALSEELENPMNVHRWRKLEGSDPAIYELIQKVRTLQKRLIAKTEEVVAKDTEIQEKEKLHKELTSILEKQPGPEVLEQLEQYQETYNAKLKQMKAMQSELHTYQSQVSDYKDEIDRLNRELAEVKKKFFEQKKREMMAQDAQRGDGRVIHPRPVPQVRYMGGLFSLSH</sequence>
<dbReference type="Pfam" id="PF21771">
    <property type="entry name" value="CFAP58_CC"/>
    <property type="match status" value="2"/>
</dbReference>
<feature type="coiled-coil region" evidence="2">
    <location>
        <begin position="407"/>
        <end position="441"/>
    </location>
</feature>
<comment type="caution">
    <text evidence="4">The sequence shown here is derived from an EMBL/GenBank/DDBJ whole genome shotgun (WGS) entry which is preliminary data.</text>
</comment>
<feature type="domain" description="Cilia- and flagella-associated protein 58 central coiled coil" evidence="3">
    <location>
        <begin position="539"/>
        <end position="661"/>
    </location>
</feature>
<keyword evidence="5" id="KW-1185">Reference proteome</keyword>
<keyword evidence="1 2" id="KW-0175">Coiled coil</keyword>
<proteinExistence type="predicted"/>